<dbReference type="AlphaFoldDB" id="A0A4R2EIX4"/>
<dbReference type="OrthoDB" id="9791970at2"/>
<dbReference type="EC" id="7.1.1.-" evidence="11"/>
<evidence type="ECO:0000256" key="11">
    <source>
        <dbReference type="RuleBase" id="RU003639"/>
    </source>
</evidence>
<dbReference type="EMBL" id="SLWB01000005">
    <property type="protein sequence ID" value="TCN68958.1"/>
    <property type="molecule type" value="Genomic_DNA"/>
</dbReference>
<dbReference type="InterPro" id="IPR000440">
    <property type="entry name" value="NADH_UbQ/plastoQ_OxRdtase_su3"/>
</dbReference>
<comment type="subcellular location">
    <subcellularLocation>
        <location evidence="11">Cell membrane</location>
        <topology evidence="11">Multi-pass membrane protein</topology>
    </subcellularLocation>
    <subcellularLocation>
        <location evidence="1">Membrane</location>
    </subcellularLocation>
</comment>
<comment type="caution">
    <text evidence="13">The sequence shown here is derived from an EMBL/GenBank/DDBJ whole genome shotgun (WGS) entry which is preliminary data.</text>
</comment>
<evidence type="ECO:0000256" key="8">
    <source>
        <dbReference type="ARBA" id="ARBA00022989"/>
    </source>
</evidence>
<comment type="similarity">
    <text evidence="2 11">Belongs to the complex I subunit 3 family.</text>
</comment>
<keyword evidence="10 12" id="KW-0472">Membrane</keyword>
<comment type="catalytic activity">
    <reaction evidence="11">
        <text>a quinone + NADH + 5 H(+)(in) = a quinol + NAD(+) + 4 H(+)(out)</text>
        <dbReference type="Rhea" id="RHEA:57888"/>
        <dbReference type="ChEBI" id="CHEBI:15378"/>
        <dbReference type="ChEBI" id="CHEBI:24646"/>
        <dbReference type="ChEBI" id="CHEBI:57540"/>
        <dbReference type="ChEBI" id="CHEBI:57945"/>
        <dbReference type="ChEBI" id="CHEBI:132124"/>
    </reaction>
</comment>
<protein>
    <recommendedName>
        <fullName evidence="11">NADH-quinone oxidoreductase subunit</fullName>
        <ecNumber evidence="11">7.1.1.-</ecNumber>
    </recommendedName>
</protein>
<dbReference type="InterPro" id="IPR038430">
    <property type="entry name" value="NDAH_ubi_oxred_su3_sf"/>
</dbReference>
<dbReference type="Gene3D" id="1.20.58.1610">
    <property type="entry name" value="NADH:ubiquinone/plastoquinone oxidoreductase, chain 3"/>
    <property type="match status" value="1"/>
</dbReference>
<evidence type="ECO:0000256" key="5">
    <source>
        <dbReference type="ARBA" id="ARBA00022692"/>
    </source>
</evidence>
<keyword evidence="4" id="KW-1003">Cell membrane</keyword>
<keyword evidence="5 11" id="KW-0812">Transmembrane</keyword>
<dbReference type="RefSeq" id="WP_131838971.1">
    <property type="nucleotide sequence ID" value="NZ_SLWB01000005.1"/>
</dbReference>
<accession>A0A4R2EIX4</accession>
<evidence type="ECO:0000256" key="6">
    <source>
        <dbReference type="ARBA" id="ARBA00022719"/>
    </source>
</evidence>
<feature type="transmembrane region" description="Helical" evidence="12">
    <location>
        <begin position="85"/>
        <end position="108"/>
    </location>
</feature>
<dbReference type="PANTHER" id="PTHR11058">
    <property type="entry name" value="NADH-UBIQUINONE OXIDOREDUCTASE CHAIN 3"/>
    <property type="match status" value="1"/>
</dbReference>
<dbReference type="Pfam" id="PF00507">
    <property type="entry name" value="Oxidored_q4"/>
    <property type="match status" value="1"/>
</dbReference>
<evidence type="ECO:0000256" key="7">
    <source>
        <dbReference type="ARBA" id="ARBA00022967"/>
    </source>
</evidence>
<comment type="function">
    <text evidence="11">NDH-1 shuttles electrons from NADH, via FMN and iron-sulfur (Fe-S) centers, to quinones in the respiratory chain.</text>
</comment>
<evidence type="ECO:0000256" key="10">
    <source>
        <dbReference type="ARBA" id="ARBA00023136"/>
    </source>
</evidence>
<evidence type="ECO:0000313" key="13">
    <source>
        <dbReference type="EMBL" id="TCN68958.1"/>
    </source>
</evidence>
<feature type="transmembrane region" description="Helical" evidence="12">
    <location>
        <begin position="6"/>
        <end position="24"/>
    </location>
</feature>
<dbReference type="GO" id="GO:0005886">
    <property type="term" value="C:plasma membrane"/>
    <property type="evidence" value="ECO:0007669"/>
    <property type="project" value="UniProtKB-SubCell"/>
</dbReference>
<dbReference type="Proteomes" id="UP000294830">
    <property type="component" value="Unassembled WGS sequence"/>
</dbReference>
<dbReference type="GO" id="GO:0048038">
    <property type="term" value="F:quinone binding"/>
    <property type="evidence" value="ECO:0007669"/>
    <property type="project" value="UniProtKB-KW"/>
</dbReference>
<reference evidence="13 14" key="1">
    <citation type="submission" date="2019-03" db="EMBL/GenBank/DDBJ databases">
        <title>Genomic Encyclopedia of Archaeal and Bacterial Type Strains, Phase II (KMG-II): from individual species to whole genera.</title>
        <authorList>
            <person name="Goeker M."/>
        </authorList>
    </citation>
    <scope>NUCLEOTIDE SEQUENCE [LARGE SCALE GENOMIC DNA]</scope>
    <source>
        <strain evidence="13 14">RL-C</strain>
    </source>
</reference>
<gene>
    <name evidence="13" type="ORF">CLV25_105160</name>
</gene>
<evidence type="ECO:0000256" key="12">
    <source>
        <dbReference type="SAM" id="Phobius"/>
    </source>
</evidence>
<evidence type="ECO:0000256" key="4">
    <source>
        <dbReference type="ARBA" id="ARBA00022475"/>
    </source>
</evidence>
<proteinExistence type="inferred from homology"/>
<keyword evidence="7" id="KW-1278">Translocase</keyword>
<keyword evidence="14" id="KW-1185">Reference proteome</keyword>
<keyword evidence="6 11" id="KW-0874">Quinone</keyword>
<feature type="transmembrane region" description="Helical" evidence="12">
    <location>
        <begin position="58"/>
        <end position="79"/>
    </location>
</feature>
<name>A0A4R2EIX4_9BACT</name>
<evidence type="ECO:0000256" key="9">
    <source>
        <dbReference type="ARBA" id="ARBA00023027"/>
    </source>
</evidence>
<evidence type="ECO:0000313" key="14">
    <source>
        <dbReference type="Proteomes" id="UP000294830"/>
    </source>
</evidence>
<evidence type="ECO:0000256" key="2">
    <source>
        <dbReference type="ARBA" id="ARBA00008472"/>
    </source>
</evidence>
<dbReference type="PANTHER" id="PTHR11058:SF22">
    <property type="entry name" value="NADH-QUINONE OXIDOREDUCTASE SUBUNIT A"/>
    <property type="match status" value="1"/>
</dbReference>
<dbReference type="GO" id="GO:0008137">
    <property type="term" value="F:NADH dehydrogenase (ubiquinone) activity"/>
    <property type="evidence" value="ECO:0007669"/>
    <property type="project" value="InterPro"/>
</dbReference>
<keyword evidence="9 11" id="KW-0520">NAD</keyword>
<keyword evidence="8 12" id="KW-1133">Transmembrane helix</keyword>
<sequence>MGSVSLLLLMFCGLFFAALAIGLGKAMSVKKPNPLKEEAYECGIQTEGATWIQFHVGYYLFALVFLLFDVEIAFMYPWAVAFRSVGVVALVEMLFFVLVLFLGLLYAYKKKALQWM</sequence>
<evidence type="ECO:0000256" key="3">
    <source>
        <dbReference type="ARBA" id="ARBA00022448"/>
    </source>
</evidence>
<organism evidence="13 14">
    <name type="scientific">Acetobacteroides hydrogenigenes</name>
    <dbReference type="NCBI Taxonomy" id="979970"/>
    <lineage>
        <taxon>Bacteria</taxon>
        <taxon>Pseudomonadati</taxon>
        <taxon>Bacteroidota</taxon>
        <taxon>Bacteroidia</taxon>
        <taxon>Bacteroidales</taxon>
        <taxon>Rikenellaceae</taxon>
        <taxon>Acetobacteroides</taxon>
    </lineage>
</organism>
<dbReference type="GO" id="GO:0030964">
    <property type="term" value="C:NADH dehydrogenase complex"/>
    <property type="evidence" value="ECO:0007669"/>
    <property type="project" value="TreeGrafter"/>
</dbReference>
<evidence type="ECO:0000256" key="1">
    <source>
        <dbReference type="ARBA" id="ARBA00004370"/>
    </source>
</evidence>
<keyword evidence="3" id="KW-0813">Transport</keyword>